<evidence type="ECO:0000313" key="4">
    <source>
        <dbReference type="Proteomes" id="UP000054549"/>
    </source>
</evidence>
<dbReference type="Proteomes" id="UP000054549">
    <property type="component" value="Unassembled WGS sequence"/>
</dbReference>
<dbReference type="GO" id="GO:0016491">
    <property type="term" value="F:oxidoreductase activity"/>
    <property type="evidence" value="ECO:0007669"/>
    <property type="project" value="UniProtKB-KW"/>
</dbReference>
<dbReference type="HOGENOM" id="CLU_2542087_0_0_1"/>
<dbReference type="Pfam" id="PF08030">
    <property type="entry name" value="NAD_binding_6"/>
    <property type="match status" value="1"/>
</dbReference>
<evidence type="ECO:0000313" key="3">
    <source>
        <dbReference type="EMBL" id="KIL63646.1"/>
    </source>
</evidence>
<dbReference type="InterPro" id="IPR013121">
    <property type="entry name" value="Fe_red_NAD-bd_6"/>
</dbReference>
<dbReference type="OrthoDB" id="167398at2759"/>
<evidence type="ECO:0000259" key="2">
    <source>
        <dbReference type="Pfam" id="PF08030"/>
    </source>
</evidence>
<dbReference type="Gene3D" id="3.40.50.80">
    <property type="entry name" value="Nucleotide-binding domain of ferredoxin-NADP reductase (FNR) module"/>
    <property type="match status" value="1"/>
</dbReference>
<gene>
    <name evidence="3" type="ORF">M378DRAFT_662426</name>
</gene>
<reference evidence="3 4" key="1">
    <citation type="submission" date="2014-04" db="EMBL/GenBank/DDBJ databases">
        <title>Evolutionary Origins and Diversification of the Mycorrhizal Mutualists.</title>
        <authorList>
            <consortium name="DOE Joint Genome Institute"/>
            <consortium name="Mycorrhizal Genomics Consortium"/>
            <person name="Kohler A."/>
            <person name="Kuo A."/>
            <person name="Nagy L.G."/>
            <person name="Floudas D."/>
            <person name="Copeland A."/>
            <person name="Barry K.W."/>
            <person name="Cichocki N."/>
            <person name="Veneault-Fourrey C."/>
            <person name="LaButti K."/>
            <person name="Lindquist E.A."/>
            <person name="Lipzen A."/>
            <person name="Lundell T."/>
            <person name="Morin E."/>
            <person name="Murat C."/>
            <person name="Riley R."/>
            <person name="Ohm R."/>
            <person name="Sun H."/>
            <person name="Tunlid A."/>
            <person name="Henrissat B."/>
            <person name="Grigoriev I.V."/>
            <person name="Hibbett D.S."/>
            <person name="Martin F."/>
        </authorList>
    </citation>
    <scope>NUCLEOTIDE SEQUENCE [LARGE SCALE GENOMIC DNA]</scope>
    <source>
        <strain evidence="3 4">Koide BX008</strain>
    </source>
</reference>
<organism evidence="3 4">
    <name type="scientific">Amanita muscaria (strain Koide BX008)</name>
    <dbReference type="NCBI Taxonomy" id="946122"/>
    <lineage>
        <taxon>Eukaryota</taxon>
        <taxon>Fungi</taxon>
        <taxon>Dikarya</taxon>
        <taxon>Basidiomycota</taxon>
        <taxon>Agaricomycotina</taxon>
        <taxon>Agaricomycetes</taxon>
        <taxon>Agaricomycetidae</taxon>
        <taxon>Agaricales</taxon>
        <taxon>Pluteineae</taxon>
        <taxon>Amanitaceae</taxon>
        <taxon>Amanita</taxon>
    </lineage>
</organism>
<dbReference type="AlphaFoldDB" id="A0A0C2X371"/>
<keyword evidence="1" id="KW-0560">Oxidoreductase</keyword>
<dbReference type="EMBL" id="KN818257">
    <property type="protein sequence ID" value="KIL63646.1"/>
    <property type="molecule type" value="Genomic_DNA"/>
</dbReference>
<sequence length="83" mass="9207">MTNIIVQDVGADKDTITSLHAPTHFGRPNWDRVFSSIADKHLETDIGVVCRHICLSHRLTIDDGCLVLLWSTCALQAIAHDVQ</sequence>
<dbReference type="InParanoid" id="A0A0C2X371"/>
<keyword evidence="4" id="KW-1185">Reference proteome</keyword>
<proteinExistence type="predicted"/>
<protein>
    <recommendedName>
        <fullName evidence="2">Ferric reductase NAD binding domain-containing protein</fullName>
    </recommendedName>
</protein>
<name>A0A0C2X371_AMAMK</name>
<dbReference type="STRING" id="946122.A0A0C2X371"/>
<dbReference type="InterPro" id="IPR039261">
    <property type="entry name" value="FNR_nucleotide-bd"/>
</dbReference>
<feature type="domain" description="Ferric reductase NAD binding" evidence="2">
    <location>
        <begin position="14"/>
        <end position="50"/>
    </location>
</feature>
<accession>A0A0C2X371</accession>
<evidence type="ECO:0000256" key="1">
    <source>
        <dbReference type="ARBA" id="ARBA00023002"/>
    </source>
</evidence>